<proteinExistence type="predicted"/>
<accession>A0A4Z1FBM8</accession>
<evidence type="ECO:0000313" key="2">
    <source>
        <dbReference type="Proteomes" id="UP000297910"/>
    </source>
</evidence>
<sequence length="62" mass="6655">MVFIPGCVDPQIATGTGIFTPLHHTILMDSSDEDAEEPHGRAFLENGIMSDSMAINVAPIRS</sequence>
<dbReference type="AlphaFoldDB" id="A0A4Z1FBM8"/>
<gene>
    <name evidence="1" type="ORF">BPAE_0269g00090</name>
</gene>
<keyword evidence="2" id="KW-1185">Reference proteome</keyword>
<organism evidence="1 2">
    <name type="scientific">Botrytis paeoniae</name>
    <dbReference type="NCBI Taxonomy" id="278948"/>
    <lineage>
        <taxon>Eukaryota</taxon>
        <taxon>Fungi</taxon>
        <taxon>Dikarya</taxon>
        <taxon>Ascomycota</taxon>
        <taxon>Pezizomycotina</taxon>
        <taxon>Leotiomycetes</taxon>
        <taxon>Helotiales</taxon>
        <taxon>Sclerotiniaceae</taxon>
        <taxon>Botrytis</taxon>
    </lineage>
</organism>
<protein>
    <submittedName>
        <fullName evidence="1">Uncharacterized protein</fullName>
    </submittedName>
</protein>
<dbReference type="Proteomes" id="UP000297910">
    <property type="component" value="Unassembled WGS sequence"/>
</dbReference>
<name>A0A4Z1FBM8_9HELO</name>
<reference evidence="1 2" key="1">
    <citation type="submission" date="2017-12" db="EMBL/GenBank/DDBJ databases">
        <title>Comparative genomics of Botrytis spp.</title>
        <authorList>
            <person name="Valero-Jimenez C.A."/>
            <person name="Tapia P."/>
            <person name="Veloso J."/>
            <person name="Silva-Moreno E."/>
            <person name="Staats M."/>
            <person name="Valdes J.H."/>
            <person name="Van Kan J.A.L."/>
        </authorList>
    </citation>
    <scope>NUCLEOTIDE SEQUENCE [LARGE SCALE GENOMIC DNA]</scope>
    <source>
        <strain evidence="1 2">Bp0003</strain>
    </source>
</reference>
<dbReference type="EMBL" id="PQXI01000268">
    <property type="protein sequence ID" value="TGO20739.1"/>
    <property type="molecule type" value="Genomic_DNA"/>
</dbReference>
<evidence type="ECO:0000313" key="1">
    <source>
        <dbReference type="EMBL" id="TGO20739.1"/>
    </source>
</evidence>
<comment type="caution">
    <text evidence="1">The sequence shown here is derived from an EMBL/GenBank/DDBJ whole genome shotgun (WGS) entry which is preliminary data.</text>
</comment>